<gene>
    <name evidence="1" type="ORF">ACOC_LOCUS4026</name>
</gene>
<sequence>MEVFESKIEELVDLRDGFFEKYPNGTEAERVKTVREKSLLLLEQSLELERSSRALYTLSMLLRAKMMKTVDPIERSTLQKCSSQLAFEAVEMDPQSGAAHSCLGNSLFLEFFNNGQVNPDLLVR</sequence>
<accession>A0A0R3PI48</accession>
<dbReference type="Proteomes" id="UP000267027">
    <property type="component" value="Unassembled WGS sequence"/>
</dbReference>
<dbReference type="EMBL" id="UYYA01001794">
    <property type="protein sequence ID" value="VDM55611.1"/>
    <property type="molecule type" value="Genomic_DNA"/>
</dbReference>
<protein>
    <submittedName>
        <fullName evidence="3">DUF1394 domain-containing protein</fullName>
    </submittedName>
</protein>
<evidence type="ECO:0000313" key="2">
    <source>
        <dbReference type="Proteomes" id="UP000267027"/>
    </source>
</evidence>
<evidence type="ECO:0000313" key="1">
    <source>
        <dbReference type="EMBL" id="VDM55611.1"/>
    </source>
</evidence>
<reference evidence="3" key="1">
    <citation type="submission" date="2017-02" db="UniProtKB">
        <authorList>
            <consortium name="WormBaseParasite"/>
        </authorList>
    </citation>
    <scope>IDENTIFICATION</scope>
</reference>
<dbReference type="AlphaFoldDB" id="A0A0R3PI48"/>
<proteinExistence type="predicted"/>
<name>A0A0R3PI48_ANGCS</name>
<reference evidence="1 2" key="2">
    <citation type="submission" date="2018-11" db="EMBL/GenBank/DDBJ databases">
        <authorList>
            <consortium name="Pathogen Informatics"/>
        </authorList>
    </citation>
    <scope>NUCLEOTIDE SEQUENCE [LARGE SCALE GENOMIC DNA]</scope>
    <source>
        <strain evidence="1 2">Costa Rica</strain>
    </source>
</reference>
<dbReference type="Gene3D" id="1.25.40.10">
    <property type="entry name" value="Tetratricopeptide repeat domain"/>
    <property type="match status" value="1"/>
</dbReference>
<keyword evidence="2" id="KW-1185">Reference proteome</keyword>
<dbReference type="OrthoDB" id="423589at2759"/>
<evidence type="ECO:0000313" key="3">
    <source>
        <dbReference type="WBParaSite" id="ACOC_0000402501-mRNA-1"/>
    </source>
</evidence>
<dbReference type="InterPro" id="IPR011990">
    <property type="entry name" value="TPR-like_helical_dom_sf"/>
</dbReference>
<dbReference type="WBParaSite" id="ACOC_0000402501-mRNA-1">
    <property type="protein sequence ID" value="ACOC_0000402501-mRNA-1"/>
    <property type="gene ID" value="ACOC_0000402501"/>
</dbReference>
<organism evidence="3">
    <name type="scientific">Angiostrongylus costaricensis</name>
    <name type="common">Nematode worm</name>
    <dbReference type="NCBI Taxonomy" id="334426"/>
    <lineage>
        <taxon>Eukaryota</taxon>
        <taxon>Metazoa</taxon>
        <taxon>Ecdysozoa</taxon>
        <taxon>Nematoda</taxon>
        <taxon>Chromadorea</taxon>
        <taxon>Rhabditida</taxon>
        <taxon>Rhabditina</taxon>
        <taxon>Rhabditomorpha</taxon>
        <taxon>Strongyloidea</taxon>
        <taxon>Metastrongylidae</taxon>
        <taxon>Angiostrongylus</taxon>
    </lineage>
</organism>